<evidence type="ECO:0008006" key="3">
    <source>
        <dbReference type="Google" id="ProtNLM"/>
    </source>
</evidence>
<protein>
    <recommendedName>
        <fullName evidence="3">SprT-like domain-containing protein</fullName>
    </recommendedName>
</protein>
<organism evidence="1 2">
    <name type="scientific">[Clostridium] asparagiforme DSM 15981</name>
    <dbReference type="NCBI Taxonomy" id="518636"/>
    <lineage>
        <taxon>Bacteria</taxon>
        <taxon>Bacillati</taxon>
        <taxon>Bacillota</taxon>
        <taxon>Clostridia</taxon>
        <taxon>Lachnospirales</taxon>
        <taxon>Lachnospiraceae</taxon>
        <taxon>Enterocloster</taxon>
    </lineage>
</organism>
<name>C0DAJ2_9FIRM</name>
<gene>
    <name evidence="1" type="ORF">CLOSTASPAR_06295</name>
</gene>
<reference evidence="1 2" key="1">
    <citation type="submission" date="2009-02" db="EMBL/GenBank/DDBJ databases">
        <title>Draft genome sequence of Clostridium asparagiforme (DSM 15981).</title>
        <authorList>
            <person name="Sudarsanam P."/>
            <person name="Ley R."/>
            <person name="Guruge J."/>
            <person name="Turnbaugh P.J."/>
            <person name="Mahowald M."/>
            <person name="Liep D."/>
            <person name="Gordon J."/>
        </authorList>
    </citation>
    <scope>NUCLEOTIDE SEQUENCE [LARGE SCALE GENOMIC DNA]</scope>
    <source>
        <strain evidence="1 2">DSM 15981</strain>
    </source>
</reference>
<dbReference type="HOGENOM" id="CLU_2092484_0_0_9"/>
<accession>C0DAJ2</accession>
<evidence type="ECO:0000313" key="1">
    <source>
        <dbReference type="EMBL" id="EEG51708.1"/>
    </source>
</evidence>
<sequence>MKKGVNKVKFKANGLIWEVQSVQRDNEKLKVKGAECLGVTYYKDLQIFLDCTLPKELFRQTVIHELIHAFSFSFGVHLVANEKTEEPVCDFMGSHLDEIYTTTNKIMAACFEKGVK</sequence>
<proteinExistence type="predicted"/>
<keyword evidence="2" id="KW-1185">Reference proteome</keyword>
<dbReference type="Proteomes" id="UP000004756">
    <property type="component" value="Unassembled WGS sequence"/>
</dbReference>
<comment type="caution">
    <text evidence="1">The sequence shown here is derived from an EMBL/GenBank/DDBJ whole genome shotgun (WGS) entry which is preliminary data.</text>
</comment>
<evidence type="ECO:0000313" key="2">
    <source>
        <dbReference type="Proteomes" id="UP000004756"/>
    </source>
</evidence>
<dbReference type="EMBL" id="ACCJ01000535">
    <property type="protein sequence ID" value="EEG51708.1"/>
    <property type="molecule type" value="Genomic_DNA"/>
</dbReference>
<dbReference type="RefSeq" id="WP_007718987.1">
    <property type="nucleotide sequence ID" value="NZ_CP102272.1"/>
</dbReference>
<dbReference type="AlphaFoldDB" id="C0DAJ2"/>